<accession>A0A7J9ND95</accession>
<name>A0A7J9ND95_GOSSC</name>
<dbReference type="Pfam" id="PF13947">
    <property type="entry name" value="GUB_WAK_bind"/>
    <property type="match status" value="1"/>
</dbReference>
<dbReference type="OrthoDB" id="997412at2759"/>
<dbReference type="GO" id="GO:0016020">
    <property type="term" value="C:membrane"/>
    <property type="evidence" value="ECO:0007669"/>
    <property type="project" value="UniProtKB-SubCell"/>
</dbReference>
<evidence type="ECO:0000256" key="6">
    <source>
        <dbReference type="SAM" id="SignalP"/>
    </source>
</evidence>
<evidence type="ECO:0000313" key="9">
    <source>
        <dbReference type="Proteomes" id="UP000593576"/>
    </source>
</evidence>
<keyword evidence="2" id="KW-0812">Transmembrane</keyword>
<keyword evidence="3 6" id="KW-0732">Signal</keyword>
<evidence type="ECO:0000256" key="1">
    <source>
        <dbReference type="ARBA" id="ARBA00004167"/>
    </source>
</evidence>
<proteinExistence type="predicted"/>
<gene>
    <name evidence="8" type="ORF">Goshw_002869</name>
</gene>
<feature type="domain" description="Wall-associated receptor kinase galacturonan-binding" evidence="7">
    <location>
        <begin position="29"/>
        <end position="88"/>
    </location>
</feature>
<protein>
    <recommendedName>
        <fullName evidence="7">Wall-associated receptor kinase galacturonan-binding domain-containing protein</fullName>
    </recommendedName>
</protein>
<keyword evidence="4" id="KW-1133">Transmembrane helix</keyword>
<dbReference type="GO" id="GO:0030247">
    <property type="term" value="F:polysaccharide binding"/>
    <property type="evidence" value="ECO:0007669"/>
    <property type="project" value="InterPro"/>
</dbReference>
<comment type="caution">
    <text evidence="8">The sequence shown here is derived from an EMBL/GenBank/DDBJ whole genome shotgun (WGS) entry which is preliminary data.</text>
</comment>
<reference evidence="8 9" key="1">
    <citation type="journal article" date="2019" name="Genome Biol. Evol.">
        <title>Insights into the evolution of the New World diploid cottons (Gossypium, subgenus Houzingenia) based on genome sequencing.</title>
        <authorList>
            <person name="Grover C.E."/>
            <person name="Arick M.A. 2nd"/>
            <person name="Thrash A."/>
            <person name="Conover J.L."/>
            <person name="Sanders W.S."/>
            <person name="Peterson D.G."/>
            <person name="Frelichowski J.E."/>
            <person name="Scheffler J.A."/>
            <person name="Scheffler B.E."/>
            <person name="Wendel J.F."/>
        </authorList>
    </citation>
    <scope>NUCLEOTIDE SEQUENCE [LARGE SCALE GENOMIC DNA]</scope>
    <source>
        <strain evidence="8">1</strain>
        <tissue evidence="8">Leaf</tissue>
    </source>
</reference>
<dbReference type="EMBL" id="JABFAF010278748">
    <property type="protein sequence ID" value="MBA0881107.1"/>
    <property type="molecule type" value="Genomic_DNA"/>
</dbReference>
<evidence type="ECO:0000256" key="4">
    <source>
        <dbReference type="ARBA" id="ARBA00022989"/>
    </source>
</evidence>
<evidence type="ECO:0000259" key="7">
    <source>
        <dbReference type="Pfam" id="PF13947"/>
    </source>
</evidence>
<dbReference type="PANTHER" id="PTHR33491">
    <property type="entry name" value="OSJNBA0016N04.9 PROTEIN"/>
    <property type="match status" value="1"/>
</dbReference>
<organism evidence="8 9">
    <name type="scientific">Gossypium schwendimanii</name>
    <name type="common">Cotton</name>
    <dbReference type="NCBI Taxonomy" id="34291"/>
    <lineage>
        <taxon>Eukaryota</taxon>
        <taxon>Viridiplantae</taxon>
        <taxon>Streptophyta</taxon>
        <taxon>Embryophyta</taxon>
        <taxon>Tracheophyta</taxon>
        <taxon>Spermatophyta</taxon>
        <taxon>Magnoliopsida</taxon>
        <taxon>eudicotyledons</taxon>
        <taxon>Gunneridae</taxon>
        <taxon>Pentapetalae</taxon>
        <taxon>rosids</taxon>
        <taxon>malvids</taxon>
        <taxon>Malvales</taxon>
        <taxon>Malvaceae</taxon>
        <taxon>Malvoideae</taxon>
        <taxon>Gossypium</taxon>
    </lineage>
</organism>
<feature type="signal peptide" evidence="6">
    <location>
        <begin position="1"/>
        <end position="21"/>
    </location>
</feature>
<evidence type="ECO:0000256" key="3">
    <source>
        <dbReference type="ARBA" id="ARBA00022729"/>
    </source>
</evidence>
<keyword evidence="5" id="KW-0472">Membrane</keyword>
<dbReference type="InterPro" id="IPR025287">
    <property type="entry name" value="WAK_GUB"/>
</dbReference>
<keyword evidence="9" id="KW-1185">Reference proteome</keyword>
<feature type="chain" id="PRO_5029699171" description="Wall-associated receptor kinase galacturonan-binding domain-containing protein" evidence="6">
    <location>
        <begin position="22"/>
        <end position="293"/>
    </location>
</feature>
<comment type="subcellular location">
    <subcellularLocation>
        <location evidence="1">Membrane</location>
        <topology evidence="1">Single-pass membrane protein</topology>
    </subcellularLocation>
</comment>
<dbReference type="Proteomes" id="UP000593576">
    <property type="component" value="Unassembled WGS sequence"/>
</dbReference>
<dbReference type="AlphaFoldDB" id="A0A7J9ND95"/>
<evidence type="ECO:0000313" key="8">
    <source>
        <dbReference type="EMBL" id="MBA0881107.1"/>
    </source>
</evidence>
<evidence type="ECO:0000256" key="5">
    <source>
        <dbReference type="ARBA" id="ARBA00023136"/>
    </source>
</evidence>
<sequence length="293" mass="32207">MGFHLPLYFLFLFLLCPILQAAEFQEPTCGKEVCGNITIPSPFGIHNRCYTHPSFSVTCNQTLNGEKPFINVYGIDLESMLNNINCNKASVSVDVSGTPFFCSSDMNYFGSVGCENLATILSNGLIHSAAAFNQAMYPDSKRCASAFIFSLYSSSTGYSLPSGINNRSSHVPAVLSWNSTYCGEGGCGNLVTTYGNETDNLISGFLQPSCRINNKTSSIIGCPLIIPEGLSSFFANMSTKVDSSDYRRKRSCRFVSLTSYDYVFPDDFDTSNKTCPNATAMEHTNIWRVPFER</sequence>
<evidence type="ECO:0000256" key="2">
    <source>
        <dbReference type="ARBA" id="ARBA00022692"/>
    </source>
</evidence>